<dbReference type="Proteomes" id="UP000015102">
    <property type="component" value="Unassembled WGS sequence"/>
</dbReference>
<evidence type="ECO:0000313" key="1">
    <source>
        <dbReference type="EnsemblMetazoa" id="MESCA003841-PA"/>
    </source>
</evidence>
<evidence type="ECO:0000313" key="2">
    <source>
        <dbReference type="Proteomes" id="UP000015102"/>
    </source>
</evidence>
<keyword evidence="2" id="KW-1185">Reference proteome</keyword>
<dbReference type="OMA" id="IETAHYL"/>
<dbReference type="EnsemblMetazoa" id="MESCA003841-RA">
    <property type="protein sequence ID" value="MESCA003841-PA"/>
    <property type="gene ID" value="MESCA003841"/>
</dbReference>
<dbReference type="EMBL" id="CAQQ02182006">
    <property type="status" value="NOT_ANNOTATED_CDS"/>
    <property type="molecule type" value="Genomic_DNA"/>
</dbReference>
<name>T1GK27_MEGSC</name>
<sequence>MEDLEERFGRSDLLVEDQLKALRAFPSIAESKIHLLVEFADKLRNFKNFLIISECEIKEIIEKLPINSQIEWAKKAATFSRKATLVDISKWLIETAHYLIQSLNVERYSKVLALL</sequence>
<organism evidence="1 2">
    <name type="scientific">Megaselia scalaris</name>
    <name type="common">Humpbacked fly</name>
    <name type="synonym">Phora scalaris</name>
    <dbReference type="NCBI Taxonomy" id="36166"/>
    <lineage>
        <taxon>Eukaryota</taxon>
        <taxon>Metazoa</taxon>
        <taxon>Ecdysozoa</taxon>
        <taxon>Arthropoda</taxon>
        <taxon>Hexapoda</taxon>
        <taxon>Insecta</taxon>
        <taxon>Pterygota</taxon>
        <taxon>Neoptera</taxon>
        <taxon>Endopterygota</taxon>
        <taxon>Diptera</taxon>
        <taxon>Brachycera</taxon>
        <taxon>Muscomorpha</taxon>
        <taxon>Platypezoidea</taxon>
        <taxon>Phoridae</taxon>
        <taxon>Megaseliini</taxon>
        <taxon>Megaselia</taxon>
    </lineage>
</organism>
<dbReference type="HOGENOM" id="CLU_2111649_0_0_1"/>
<proteinExistence type="predicted"/>
<protein>
    <submittedName>
        <fullName evidence="1">Uncharacterized protein</fullName>
    </submittedName>
</protein>
<reference evidence="2" key="1">
    <citation type="submission" date="2013-02" db="EMBL/GenBank/DDBJ databases">
        <authorList>
            <person name="Hughes D."/>
        </authorList>
    </citation>
    <scope>NUCLEOTIDE SEQUENCE</scope>
    <source>
        <strain>Durham</strain>
        <strain evidence="2">NC isolate 2 -- Noor lab</strain>
    </source>
</reference>
<accession>T1GK27</accession>
<dbReference type="AlphaFoldDB" id="T1GK27"/>
<reference evidence="1" key="2">
    <citation type="submission" date="2015-06" db="UniProtKB">
        <authorList>
            <consortium name="EnsemblMetazoa"/>
        </authorList>
    </citation>
    <scope>IDENTIFICATION</scope>
</reference>